<name>A0A921TC96_9RHOB</name>
<feature type="chain" id="PRO_5037985458" evidence="3">
    <location>
        <begin position="33"/>
        <end position="286"/>
    </location>
</feature>
<gene>
    <name evidence="5" type="ORF">PMES_03004</name>
</gene>
<accession>A0A921TC96</accession>
<evidence type="ECO:0000256" key="2">
    <source>
        <dbReference type="SAM" id="MobiDB-lite"/>
    </source>
</evidence>
<dbReference type="AlphaFoldDB" id="A0A921TC96"/>
<dbReference type="OrthoDB" id="5945995at2"/>
<evidence type="ECO:0000256" key="3">
    <source>
        <dbReference type="SAM" id="SignalP"/>
    </source>
</evidence>
<protein>
    <submittedName>
        <fullName evidence="5">Transglycosylase SLT domain containing protein</fullName>
    </submittedName>
</protein>
<organism evidence="5 6">
    <name type="scientific">Profundibacterium mesophilum KAUST100406-0324</name>
    <dbReference type="NCBI Taxonomy" id="1037889"/>
    <lineage>
        <taxon>Bacteria</taxon>
        <taxon>Pseudomonadati</taxon>
        <taxon>Pseudomonadota</taxon>
        <taxon>Alphaproteobacteria</taxon>
        <taxon>Rhodobacterales</taxon>
        <taxon>Roseobacteraceae</taxon>
        <taxon>Profundibacterium</taxon>
    </lineage>
</organism>
<dbReference type="CDD" id="cd13400">
    <property type="entry name" value="LT_IagB-like"/>
    <property type="match status" value="1"/>
</dbReference>
<dbReference type="EMBL" id="APKE01000036">
    <property type="protein sequence ID" value="KAF0674622.1"/>
    <property type="molecule type" value="Genomic_DNA"/>
</dbReference>
<evidence type="ECO:0000313" key="5">
    <source>
        <dbReference type="EMBL" id="KAF0674622.1"/>
    </source>
</evidence>
<reference evidence="5" key="1">
    <citation type="submission" date="2013-03" db="EMBL/GenBank/DDBJ databases">
        <title>Genome Sequence of the Profundibacterium mesophilum strain KAUST100406-0324T from Red Sea, a novel genus in the family Rhodobacteraceae.</title>
        <authorList>
            <person name="Essack M."/>
            <person name="Alam I."/>
            <person name="Lafi F."/>
            <person name="Alawi W."/>
            <person name="Kamanu F."/>
            <person name="Al-Suwailem A."/>
            <person name="Lee O.O."/>
            <person name="Xu Y."/>
            <person name="Bajic V."/>
            <person name="Qian P.-Y."/>
            <person name="Archer J."/>
        </authorList>
    </citation>
    <scope>NUCLEOTIDE SEQUENCE</scope>
    <source>
        <strain evidence="5">KAUST100406-0324</strain>
    </source>
</reference>
<evidence type="ECO:0000259" key="4">
    <source>
        <dbReference type="Pfam" id="PF01464"/>
    </source>
</evidence>
<keyword evidence="3" id="KW-0732">Signal</keyword>
<dbReference type="Proteomes" id="UP000698242">
    <property type="component" value="Unassembled WGS sequence"/>
</dbReference>
<comment type="similarity">
    <text evidence="1">Belongs to the virb1 family.</text>
</comment>
<feature type="domain" description="Transglycosylase SLT" evidence="4">
    <location>
        <begin position="135"/>
        <end position="192"/>
    </location>
</feature>
<dbReference type="InterPro" id="IPR023346">
    <property type="entry name" value="Lysozyme-like_dom_sf"/>
</dbReference>
<feature type="signal peptide" evidence="3">
    <location>
        <begin position="1"/>
        <end position="32"/>
    </location>
</feature>
<evidence type="ECO:0000256" key="1">
    <source>
        <dbReference type="ARBA" id="ARBA00009387"/>
    </source>
</evidence>
<keyword evidence="6" id="KW-1185">Reference proteome</keyword>
<dbReference type="SUPFAM" id="SSF53955">
    <property type="entry name" value="Lysozyme-like"/>
    <property type="match status" value="1"/>
</dbReference>
<proteinExistence type="inferred from homology"/>
<dbReference type="InterPro" id="IPR008258">
    <property type="entry name" value="Transglycosylase_SLT_dom_1"/>
</dbReference>
<dbReference type="Pfam" id="PF01464">
    <property type="entry name" value="SLT"/>
    <property type="match status" value="1"/>
</dbReference>
<feature type="region of interest" description="Disordered" evidence="2">
    <location>
        <begin position="230"/>
        <end position="262"/>
    </location>
</feature>
<evidence type="ECO:0000313" key="6">
    <source>
        <dbReference type="Proteomes" id="UP000698242"/>
    </source>
</evidence>
<comment type="caution">
    <text evidence="5">The sequence shown here is derived from an EMBL/GenBank/DDBJ whole genome shotgun (WGS) entry which is preliminary data.</text>
</comment>
<sequence>MRRGGPLGRWRARAVPAFIAVCGLLAALPASAWTGFYGGPAAEPAAPTGARPGAADDGPDPAGGICVREILKAQLRHGIPDNLLLGIGLQEAGRTHRGELTVWPWAVNAAGVGRIFDTVDGALGWIGERRAAGISSIDVGCMQINMRWHPDAFTDARQGFDPRLNADYAARFLKDLHRKTGDWSLAAGSYHSVTPDKQAIYLTSLKSNLRLANQRIETFRAMARRAETAVAPVPPRAHASTSGRAAAQPRGSGFWSSGTGTGRAERRSIYSSEAIRPILPVFTRGD</sequence>
<dbReference type="Gene3D" id="1.10.530.10">
    <property type="match status" value="1"/>
</dbReference>